<reference evidence="2 3" key="1">
    <citation type="journal article" date="2014" name="Int. J. Syst. Evol. Microbiol.">
        <title>Complete genome sequence of Corynebacterium casei LMG S-19264T (=DSM 44701T), isolated from a smear-ripened cheese.</title>
        <authorList>
            <consortium name="US DOE Joint Genome Institute (JGI-PGF)"/>
            <person name="Walter F."/>
            <person name="Albersmeier A."/>
            <person name="Kalinowski J."/>
            <person name="Ruckert C."/>
        </authorList>
    </citation>
    <scope>NUCLEOTIDE SEQUENCE [LARGE SCALE GENOMIC DNA]</scope>
    <source>
        <strain evidence="2 3">JCM 4677</strain>
    </source>
</reference>
<dbReference type="EMBL" id="AP023440">
    <property type="protein sequence ID" value="BCL33289.1"/>
    <property type="molecule type" value="Genomic_DNA"/>
</dbReference>
<dbReference type="CDD" id="cd02440">
    <property type="entry name" value="AdoMet_MTases"/>
    <property type="match status" value="1"/>
</dbReference>
<sequence>MTLHPDDLAAHYERLADDFEESWAHSPAFVTWMNRCIGIRLALRPGDRAADIGCGSGLYARSMAEHAVTVVCVDPSTKMLAKLPTRPSLVPVRASIEDLAEGAVQLPHAGRLDAVLAKDVIHHARDVPMALRTLAALLAPGGRLVIVTWPLRIDYPLFGKAVEQHERAYIDPDDMARVLTDCGLRVEVTCERYHLSIAKEQWLAWVANRFMSLLCAFDDDELAEGLTEIDARYPGPVIEFEGRFVFTCASGQEDVSRG</sequence>
<dbReference type="Proteomes" id="UP000516444">
    <property type="component" value="Chromosome"/>
</dbReference>
<dbReference type="Pfam" id="PF13489">
    <property type="entry name" value="Methyltransf_23"/>
    <property type="match status" value="1"/>
</dbReference>
<dbReference type="PANTHER" id="PTHR43861">
    <property type="entry name" value="TRANS-ACONITATE 2-METHYLTRANSFERASE-RELATED"/>
    <property type="match status" value="1"/>
</dbReference>
<dbReference type="PANTHER" id="PTHR43861:SF3">
    <property type="entry name" value="PUTATIVE (AFU_ORTHOLOGUE AFUA_2G14390)-RELATED"/>
    <property type="match status" value="1"/>
</dbReference>
<gene>
    <name evidence="2" type="ORF">GCM10017557_81480</name>
</gene>
<organism evidence="2 3">
    <name type="scientific">Streptomyces aurantiacus</name>
    <dbReference type="NCBI Taxonomy" id="47760"/>
    <lineage>
        <taxon>Bacteria</taxon>
        <taxon>Bacillati</taxon>
        <taxon>Actinomycetota</taxon>
        <taxon>Actinomycetes</taxon>
        <taxon>Kitasatosporales</taxon>
        <taxon>Streptomycetaceae</taxon>
        <taxon>Streptomyces</taxon>
        <taxon>Streptomyces aurantiacus group</taxon>
    </lineage>
</organism>
<proteinExistence type="predicted"/>
<protein>
    <recommendedName>
        <fullName evidence="4">Class I SAM-dependent methyltransferase</fullName>
    </recommendedName>
</protein>
<dbReference type="GO" id="GO:0017000">
    <property type="term" value="P:antibiotic biosynthetic process"/>
    <property type="evidence" value="ECO:0007669"/>
    <property type="project" value="UniProtKB-ARBA"/>
</dbReference>
<keyword evidence="1" id="KW-0808">Transferase</keyword>
<dbReference type="InterPro" id="IPR029063">
    <property type="entry name" value="SAM-dependent_MTases_sf"/>
</dbReference>
<accession>A0A7G1PCY6</accession>
<dbReference type="KEGG" id="sgm:GCM10017557_81480"/>
<keyword evidence="3" id="KW-1185">Reference proteome</keyword>
<evidence type="ECO:0000256" key="1">
    <source>
        <dbReference type="ARBA" id="ARBA00022679"/>
    </source>
</evidence>
<evidence type="ECO:0000313" key="3">
    <source>
        <dbReference type="Proteomes" id="UP000516444"/>
    </source>
</evidence>
<dbReference type="RefSeq" id="WP_190854871.1">
    <property type="nucleotide sequence ID" value="NZ_AP023440.1"/>
</dbReference>
<dbReference type="SUPFAM" id="SSF53335">
    <property type="entry name" value="S-adenosyl-L-methionine-dependent methyltransferases"/>
    <property type="match status" value="1"/>
</dbReference>
<evidence type="ECO:0008006" key="4">
    <source>
        <dbReference type="Google" id="ProtNLM"/>
    </source>
</evidence>
<dbReference type="AlphaFoldDB" id="A0A7G1PCY6"/>
<evidence type="ECO:0000313" key="2">
    <source>
        <dbReference type="EMBL" id="BCL33289.1"/>
    </source>
</evidence>
<dbReference type="GO" id="GO:0008168">
    <property type="term" value="F:methyltransferase activity"/>
    <property type="evidence" value="ECO:0007669"/>
    <property type="project" value="UniProtKB-ARBA"/>
</dbReference>
<name>A0A7G1PCY6_9ACTN</name>
<dbReference type="Gene3D" id="3.40.50.150">
    <property type="entry name" value="Vaccinia Virus protein VP39"/>
    <property type="match status" value="1"/>
</dbReference>